<dbReference type="PANTHER" id="PTHR46641">
    <property type="entry name" value="FMRFAMIDE RECEPTOR-RELATED"/>
    <property type="match status" value="1"/>
</dbReference>
<evidence type="ECO:0000256" key="1">
    <source>
        <dbReference type="ARBA" id="ARBA00004370"/>
    </source>
</evidence>
<dbReference type="GO" id="GO:0016020">
    <property type="term" value="C:membrane"/>
    <property type="evidence" value="ECO:0007669"/>
    <property type="project" value="UniProtKB-SubCell"/>
</dbReference>
<feature type="transmembrane region" description="Helical" evidence="6">
    <location>
        <begin position="348"/>
        <end position="368"/>
    </location>
</feature>
<dbReference type="PROSITE" id="PS50262">
    <property type="entry name" value="G_PROTEIN_RECEP_F1_2"/>
    <property type="match status" value="2"/>
</dbReference>
<dbReference type="Proteomes" id="UP000094527">
    <property type="component" value="Unassembled WGS sequence"/>
</dbReference>
<feature type="transmembrane region" description="Helical" evidence="6">
    <location>
        <begin position="571"/>
        <end position="590"/>
    </location>
</feature>
<feature type="transmembrane region" description="Helical" evidence="6">
    <location>
        <begin position="54"/>
        <end position="73"/>
    </location>
</feature>
<evidence type="ECO:0000256" key="2">
    <source>
        <dbReference type="ARBA" id="ARBA00010663"/>
    </source>
</evidence>
<keyword evidence="3 6" id="KW-0812">Transmembrane</keyword>
<dbReference type="Gene3D" id="1.20.1070.10">
    <property type="entry name" value="Rhodopsin 7-helix transmembrane proteins"/>
    <property type="match status" value="2"/>
</dbReference>
<organism evidence="8 9">
    <name type="scientific">Orchesella cincta</name>
    <name type="common">Springtail</name>
    <name type="synonym">Podura cincta</name>
    <dbReference type="NCBI Taxonomy" id="48709"/>
    <lineage>
        <taxon>Eukaryota</taxon>
        <taxon>Metazoa</taxon>
        <taxon>Ecdysozoa</taxon>
        <taxon>Arthropoda</taxon>
        <taxon>Hexapoda</taxon>
        <taxon>Collembola</taxon>
        <taxon>Entomobryomorpha</taxon>
        <taxon>Entomobryoidea</taxon>
        <taxon>Orchesellidae</taxon>
        <taxon>Orchesellinae</taxon>
        <taxon>Orchesella</taxon>
    </lineage>
</organism>
<dbReference type="PRINTS" id="PR00237">
    <property type="entry name" value="GPCRRHODOPSN"/>
</dbReference>
<keyword evidence="8" id="KW-0675">Receptor</keyword>
<dbReference type="STRING" id="48709.A0A1D2M9D9"/>
<dbReference type="InterPro" id="IPR052954">
    <property type="entry name" value="GPCR-Ligand_Int"/>
</dbReference>
<evidence type="ECO:0000256" key="6">
    <source>
        <dbReference type="SAM" id="Phobius"/>
    </source>
</evidence>
<feature type="transmembrane region" description="Helical" evidence="6">
    <location>
        <begin position="380"/>
        <end position="402"/>
    </location>
</feature>
<dbReference type="InterPro" id="IPR017452">
    <property type="entry name" value="GPCR_Rhodpsn_7TM"/>
</dbReference>
<comment type="similarity">
    <text evidence="2">Belongs to the G-protein coupled receptor 1 family.</text>
</comment>
<feature type="transmembrane region" description="Helical" evidence="6">
    <location>
        <begin position="115"/>
        <end position="136"/>
    </location>
</feature>
<feature type="transmembrane region" description="Helical" evidence="6">
    <location>
        <begin position="488"/>
        <end position="515"/>
    </location>
</feature>
<comment type="subcellular location">
    <subcellularLocation>
        <location evidence="1">Membrane</location>
    </subcellularLocation>
</comment>
<comment type="caution">
    <text evidence="8">The sequence shown here is derived from an EMBL/GenBank/DDBJ whole genome shotgun (WGS) entry which is preliminary data.</text>
</comment>
<sequence length="775" mass="89079">MVGIWMRGLQDTLLVVKSVAPFPILSTRGKRNRDCEPYNGMDYKRGYKYAKMCSLSRFTVLAFGSTLSTWELYTFNGPGPETDKVYRRRLVYYRPQALEHGSYIFSSNNTTGLSISIFLSVLTFIVSGFGSVSNLLTIFVLNKSIPIGVSVRESQIALAFAEFLLCAFTGINTIFVILILGNWTRGIAAFFILNFSHRIFLVGRTVTFYQSILISIERYLMVAFPLKSKIWLQRSRRRSIAAFILLIVFSILLNLPWLLKSFVEENEKVNWKTNSTLANFPYLVKRHEYFSTIWIRGSQEIMLGLNSVVPFPILLILKGLLYKAIARASDQRTVLTNGLKKDINSAKMFSVVVIILLSCNIMPIAVYMTSRARMEIYRELILLQDLSVLTGAASNFIVYYAYGKAFQREFWNDHQFFSPSENLTFTYFCKVHGSYLSESSSYDGHLMCVIISALTIFVSLFGVVTNILNVFLLRKSISRGLSFRESLIILAAIEFVFCFFAGTNAFLTICILNNWDRSYSALMLFHISNHVFIVGRTVSFYHSIQVAIERYLMVVAPIQSKIWLYRSRKRSAVGFVVIFILAICMNLPWLTKIYIGQNEVFHWKTNSSLGSYPYLVKRDEYYSKMWSRTFQDVLLVLKSIAPFPLLLILNGLLYISISRWNKRRAVLTGGHQRNIKAAKMFSVVVFILLTCNFMPCVTYITNRAIKELYRELILLQTLSVVTGSAVNFLVYYYFGLSFRREFWEIIGNIKICFIGWNLSKEKRPSHDTNMTDTKI</sequence>
<keyword evidence="4 6" id="KW-1133">Transmembrane helix</keyword>
<gene>
    <name evidence="8" type="ORF">Ocin01_17078</name>
</gene>
<keyword evidence="9" id="KW-1185">Reference proteome</keyword>
<dbReference type="GO" id="GO:0004930">
    <property type="term" value="F:G protein-coupled receptor activity"/>
    <property type="evidence" value="ECO:0007669"/>
    <property type="project" value="InterPro"/>
</dbReference>
<feature type="transmembrane region" description="Helical" evidence="6">
    <location>
        <begin position="199"/>
        <end position="220"/>
    </location>
</feature>
<dbReference type="PANTHER" id="PTHR46641:SF2">
    <property type="entry name" value="FMRFAMIDE RECEPTOR"/>
    <property type="match status" value="1"/>
</dbReference>
<proteinExistence type="inferred from homology"/>
<feature type="transmembrane region" description="Helical" evidence="6">
    <location>
        <begin position="156"/>
        <end position="179"/>
    </location>
</feature>
<evidence type="ECO:0000256" key="3">
    <source>
        <dbReference type="ARBA" id="ARBA00022692"/>
    </source>
</evidence>
<dbReference type="EMBL" id="LJIJ01002511">
    <property type="protein sequence ID" value="ODM89603.1"/>
    <property type="molecule type" value="Genomic_DNA"/>
</dbReference>
<evidence type="ECO:0000313" key="9">
    <source>
        <dbReference type="Proteomes" id="UP000094527"/>
    </source>
</evidence>
<feature type="transmembrane region" description="Helical" evidence="6">
    <location>
        <begin position="712"/>
        <end position="734"/>
    </location>
</feature>
<dbReference type="InterPro" id="IPR000276">
    <property type="entry name" value="GPCR_Rhodpsn"/>
</dbReference>
<name>A0A1D2M9D9_ORCCI</name>
<reference evidence="8 9" key="1">
    <citation type="journal article" date="2016" name="Genome Biol. Evol.">
        <title>Gene Family Evolution Reflects Adaptation to Soil Environmental Stressors in the Genome of the Collembolan Orchesella cincta.</title>
        <authorList>
            <person name="Faddeeva-Vakhrusheva A."/>
            <person name="Derks M.F."/>
            <person name="Anvar S.Y."/>
            <person name="Agamennone V."/>
            <person name="Suring W."/>
            <person name="Smit S."/>
            <person name="van Straalen N.M."/>
            <person name="Roelofs D."/>
        </authorList>
    </citation>
    <scope>NUCLEOTIDE SEQUENCE [LARGE SCALE GENOMIC DNA]</scope>
    <source>
        <tissue evidence="8">Mixed pool</tissue>
    </source>
</reference>
<dbReference type="Pfam" id="PF00001">
    <property type="entry name" value="7tm_1"/>
    <property type="match status" value="2"/>
</dbReference>
<feature type="transmembrane region" description="Helical" evidence="6">
    <location>
        <begin position="678"/>
        <end position="700"/>
    </location>
</feature>
<feature type="transmembrane region" description="Helical" evidence="6">
    <location>
        <begin position="633"/>
        <end position="657"/>
    </location>
</feature>
<evidence type="ECO:0000259" key="7">
    <source>
        <dbReference type="PROSITE" id="PS50262"/>
    </source>
</evidence>
<feature type="domain" description="G-protein coupled receptors family 1 profile" evidence="7">
    <location>
        <begin position="465"/>
        <end position="731"/>
    </location>
</feature>
<evidence type="ECO:0000313" key="8">
    <source>
        <dbReference type="EMBL" id="ODM89603.1"/>
    </source>
</evidence>
<dbReference type="AlphaFoldDB" id="A0A1D2M9D9"/>
<accession>A0A1D2M9D9</accession>
<feature type="transmembrane region" description="Helical" evidence="6">
    <location>
        <begin position="444"/>
        <end position="468"/>
    </location>
</feature>
<dbReference type="SUPFAM" id="SSF81321">
    <property type="entry name" value="Family A G protein-coupled receptor-like"/>
    <property type="match status" value="2"/>
</dbReference>
<evidence type="ECO:0000256" key="5">
    <source>
        <dbReference type="ARBA" id="ARBA00023136"/>
    </source>
</evidence>
<protein>
    <submittedName>
        <fullName evidence="8">FMRFamide receptor</fullName>
    </submittedName>
</protein>
<feature type="domain" description="G-protein coupled receptors family 1 profile" evidence="7">
    <location>
        <begin position="133"/>
        <end position="399"/>
    </location>
</feature>
<evidence type="ECO:0000256" key="4">
    <source>
        <dbReference type="ARBA" id="ARBA00022989"/>
    </source>
</evidence>
<feature type="transmembrane region" description="Helical" evidence="6">
    <location>
        <begin position="240"/>
        <end position="259"/>
    </location>
</feature>
<keyword evidence="5 6" id="KW-0472">Membrane</keyword>